<reference evidence="2 3" key="1">
    <citation type="submission" date="2019-09" db="EMBL/GenBank/DDBJ databases">
        <title>A chromosome-level genome assembly of the Chinese tupelo Nyssa sinensis.</title>
        <authorList>
            <person name="Yang X."/>
            <person name="Kang M."/>
            <person name="Yang Y."/>
            <person name="Xiong H."/>
            <person name="Wang M."/>
            <person name="Zhang Z."/>
            <person name="Wang Z."/>
            <person name="Wu H."/>
            <person name="Ma T."/>
            <person name="Liu J."/>
            <person name="Xi Z."/>
        </authorList>
    </citation>
    <scope>NUCLEOTIDE SEQUENCE [LARGE SCALE GENOMIC DNA]</scope>
    <source>
        <strain evidence="2">J267</strain>
        <tissue evidence="2">Leaf</tissue>
    </source>
</reference>
<dbReference type="EMBL" id="CM018042">
    <property type="protein sequence ID" value="KAA8532893.1"/>
    <property type="molecule type" value="Genomic_DNA"/>
</dbReference>
<name>A0A5J5APG5_9ASTE</name>
<evidence type="ECO:0000256" key="1">
    <source>
        <dbReference type="SAM" id="MobiDB-lite"/>
    </source>
</evidence>
<sequence>MLWNRKYYGLYFDQTSCWKRLNVLLVLAVGNGREKFSSGRGGFYGDNLKGWRNDGGGRGFQNGGVGNGREKFSSGRGGFYGDNLKGWRNSGGGQGFQNGGDRAARHSAMK</sequence>
<dbReference type="Proteomes" id="UP000325577">
    <property type="component" value="Linkage Group LG19"/>
</dbReference>
<evidence type="ECO:0000313" key="2">
    <source>
        <dbReference type="EMBL" id="KAA8532893.1"/>
    </source>
</evidence>
<evidence type="ECO:0000313" key="3">
    <source>
        <dbReference type="Proteomes" id="UP000325577"/>
    </source>
</evidence>
<organism evidence="2 3">
    <name type="scientific">Nyssa sinensis</name>
    <dbReference type="NCBI Taxonomy" id="561372"/>
    <lineage>
        <taxon>Eukaryota</taxon>
        <taxon>Viridiplantae</taxon>
        <taxon>Streptophyta</taxon>
        <taxon>Embryophyta</taxon>
        <taxon>Tracheophyta</taxon>
        <taxon>Spermatophyta</taxon>
        <taxon>Magnoliopsida</taxon>
        <taxon>eudicotyledons</taxon>
        <taxon>Gunneridae</taxon>
        <taxon>Pentapetalae</taxon>
        <taxon>asterids</taxon>
        <taxon>Cornales</taxon>
        <taxon>Nyssaceae</taxon>
        <taxon>Nyssa</taxon>
    </lineage>
</organism>
<protein>
    <submittedName>
        <fullName evidence="2">Uncharacterized protein</fullName>
    </submittedName>
</protein>
<gene>
    <name evidence="2" type="ORF">F0562_032990</name>
</gene>
<proteinExistence type="predicted"/>
<feature type="region of interest" description="Disordered" evidence="1">
    <location>
        <begin position="89"/>
        <end position="110"/>
    </location>
</feature>
<keyword evidence="3" id="KW-1185">Reference proteome</keyword>
<feature type="compositionally biased region" description="Gly residues" evidence="1">
    <location>
        <begin position="89"/>
        <end position="98"/>
    </location>
</feature>
<accession>A0A5J5APG5</accession>
<dbReference type="AlphaFoldDB" id="A0A5J5APG5"/>